<dbReference type="AlphaFoldDB" id="A0A174U729"/>
<organism evidence="2 3">
    <name type="scientific">Bacteroides faecis</name>
    <dbReference type="NCBI Taxonomy" id="674529"/>
    <lineage>
        <taxon>Bacteria</taxon>
        <taxon>Pseudomonadati</taxon>
        <taxon>Bacteroidota</taxon>
        <taxon>Bacteroidia</taxon>
        <taxon>Bacteroidales</taxon>
        <taxon>Bacteroidaceae</taxon>
        <taxon>Bacteroides</taxon>
    </lineage>
</organism>
<name>A0A174U729_9BACE</name>
<dbReference type="EMBL" id="CZAE01000028">
    <property type="protein sequence ID" value="CUQ15878.1"/>
    <property type="molecule type" value="Genomic_DNA"/>
</dbReference>
<dbReference type="InterPro" id="IPR055705">
    <property type="entry name" value="DUF7281"/>
</dbReference>
<gene>
    <name evidence="2" type="ORF">ERS852461_04397</name>
</gene>
<dbReference type="GeneID" id="69589293"/>
<evidence type="ECO:0000313" key="2">
    <source>
        <dbReference type="EMBL" id="CUQ15878.1"/>
    </source>
</evidence>
<proteinExistence type="predicted"/>
<dbReference type="RefSeq" id="WP_029425382.1">
    <property type="nucleotide sequence ID" value="NZ_CABMFH010000025.1"/>
</dbReference>
<accession>A0A174U729</accession>
<evidence type="ECO:0000313" key="3">
    <source>
        <dbReference type="Proteomes" id="UP000095606"/>
    </source>
</evidence>
<dbReference type="Proteomes" id="UP000095606">
    <property type="component" value="Unassembled WGS sequence"/>
</dbReference>
<sequence length="289" mass="33971">MIGEFNVTKARKLLRLLNGESIPFSSFVCEVSLRLETEGFLAVVSHGRNRTFRMLDPEGCRIYMAQHYTSGMSLEDWIEIKTREKEVARSEQVAKGANSKLRHTRAFKGFPLNCYEPIEAVFHEEPYLLSPARGTCIFMQDYESFRIPEDVVVVGMENGENFRYIRAQKYLFEGMKVLFVSRYPQSKDLCAWLKMIPNRYIHFGDFDLAGVSIFLSEFYSELGERAEFYIPADVEQRLQNGNHVLYDVQYSRYRYMEVADERLKPLVEMIHKYRRGYEQEGYIKEQDNI</sequence>
<reference evidence="2 3" key="1">
    <citation type="submission" date="2015-09" db="EMBL/GenBank/DDBJ databases">
        <authorList>
            <consortium name="Pathogen Informatics"/>
        </authorList>
    </citation>
    <scope>NUCLEOTIDE SEQUENCE [LARGE SCALE GENOMIC DNA]</scope>
    <source>
        <strain evidence="2 3">2789STDY5834846</strain>
    </source>
</reference>
<feature type="domain" description="DUF7281" evidence="1">
    <location>
        <begin position="152"/>
        <end position="285"/>
    </location>
</feature>
<protein>
    <recommendedName>
        <fullName evidence="1">DUF7281 domain-containing protein</fullName>
    </recommendedName>
</protein>
<evidence type="ECO:0000259" key="1">
    <source>
        <dbReference type="Pfam" id="PF23947"/>
    </source>
</evidence>
<dbReference type="Pfam" id="PF23947">
    <property type="entry name" value="DUF7281"/>
    <property type="match status" value="1"/>
</dbReference>
<accession>A0A3E5G6L8</accession>